<proteinExistence type="inferred from homology"/>
<dbReference type="RefSeq" id="WP_235704121.1">
    <property type="nucleotide sequence ID" value="NZ_JAKGBZ010000015.1"/>
</dbReference>
<comment type="caution">
    <text evidence="6">The sequence shown here is derived from an EMBL/GenBank/DDBJ whole genome shotgun (WGS) entry which is preliminary data.</text>
</comment>
<evidence type="ECO:0000256" key="4">
    <source>
        <dbReference type="ARBA" id="ARBA00023027"/>
    </source>
</evidence>
<dbReference type="SUPFAM" id="SSF51735">
    <property type="entry name" value="NAD(P)-binding Rossmann-fold domains"/>
    <property type="match status" value="1"/>
</dbReference>
<dbReference type="InterPro" id="IPR036291">
    <property type="entry name" value="NAD(P)-bd_dom_sf"/>
</dbReference>
<evidence type="ECO:0000313" key="6">
    <source>
        <dbReference type="EMBL" id="MCF3946886.1"/>
    </source>
</evidence>
<sequence length="208" mass="21661">MHVGVSREIKNHEYRVGLTPASVRELRAHGHSVLVESGAGEGIGMDDAAYVKAGAEIAPDAEAVFARAEMIVKVKEPQPVECKRLRPGQILFTYLHLAPDPEQARLLMASGAVAIAYETVTDERGRLPLLAPMSEVAGRMAVQVGAVSLQKAQGGFGVLLAGVPGVPPARVAILGGGVVGTNAARIAMGMGADVTILDKSIARLAQLD</sequence>
<evidence type="ECO:0000313" key="7">
    <source>
        <dbReference type="Proteomes" id="UP001521209"/>
    </source>
</evidence>
<dbReference type="PROSITE" id="PS00837">
    <property type="entry name" value="ALADH_PNT_2"/>
    <property type="match status" value="1"/>
</dbReference>
<feature type="non-terminal residue" evidence="6">
    <location>
        <position position="208"/>
    </location>
</feature>
<keyword evidence="7" id="KW-1185">Reference proteome</keyword>
<dbReference type="InterPro" id="IPR007886">
    <property type="entry name" value="AlaDH/PNT_N"/>
</dbReference>
<dbReference type="EC" id="1.4.1.1" evidence="2"/>
<reference evidence="6 7" key="1">
    <citation type="submission" date="2022-01" db="EMBL/GenBank/DDBJ databases">
        <authorList>
            <person name="Won M."/>
            <person name="Kim S.-J."/>
            <person name="Kwon S.-W."/>
        </authorList>
    </citation>
    <scope>NUCLEOTIDE SEQUENCE [LARGE SCALE GENOMIC DNA]</scope>
    <source>
        <strain evidence="6 7">KCTC 23505</strain>
    </source>
</reference>
<evidence type="ECO:0000259" key="5">
    <source>
        <dbReference type="SMART" id="SM01003"/>
    </source>
</evidence>
<dbReference type="InterPro" id="IPR008141">
    <property type="entry name" value="Ala_DH"/>
</dbReference>
<protein>
    <recommendedName>
        <fullName evidence="2">alanine dehydrogenase</fullName>
        <ecNumber evidence="2">1.4.1.1</ecNumber>
    </recommendedName>
</protein>
<evidence type="ECO:0000256" key="1">
    <source>
        <dbReference type="ARBA" id="ARBA00005689"/>
    </source>
</evidence>
<dbReference type="Pfam" id="PF01262">
    <property type="entry name" value="AlaDh_PNT_C"/>
    <property type="match status" value="1"/>
</dbReference>
<keyword evidence="4" id="KW-0520">NAD</keyword>
<accession>A0ABS9DYX3</accession>
<evidence type="ECO:0000256" key="2">
    <source>
        <dbReference type="ARBA" id="ARBA00012897"/>
    </source>
</evidence>
<dbReference type="Pfam" id="PF05222">
    <property type="entry name" value="AlaDh_PNT_N"/>
    <property type="match status" value="1"/>
</dbReference>
<comment type="similarity">
    <text evidence="1">Belongs to the AlaDH/PNT family.</text>
</comment>
<name>A0ABS9DYX3_9PROT</name>
<organism evidence="6 7">
    <name type="scientific">Acidiphilium iwatense</name>
    <dbReference type="NCBI Taxonomy" id="768198"/>
    <lineage>
        <taxon>Bacteria</taxon>
        <taxon>Pseudomonadati</taxon>
        <taxon>Pseudomonadota</taxon>
        <taxon>Alphaproteobacteria</taxon>
        <taxon>Acetobacterales</taxon>
        <taxon>Acidocellaceae</taxon>
        <taxon>Acidiphilium</taxon>
    </lineage>
</organism>
<dbReference type="InterPro" id="IPR008143">
    <property type="entry name" value="Ala_DH/PNT_CS2"/>
</dbReference>
<keyword evidence="3" id="KW-0560">Oxidoreductase</keyword>
<gene>
    <name evidence="6" type="ORF">L2A60_09360</name>
</gene>
<dbReference type="InterPro" id="IPR007698">
    <property type="entry name" value="AlaDH/PNT_NAD(H)-bd"/>
</dbReference>
<feature type="domain" description="Alanine dehydrogenase/pyridine nucleotide transhydrogenase N-terminal" evidence="5">
    <location>
        <begin position="4"/>
        <end position="137"/>
    </location>
</feature>
<evidence type="ECO:0000256" key="3">
    <source>
        <dbReference type="ARBA" id="ARBA00023002"/>
    </source>
</evidence>
<dbReference type="Gene3D" id="3.40.50.720">
    <property type="entry name" value="NAD(P)-binding Rossmann-like Domain"/>
    <property type="match status" value="2"/>
</dbReference>
<dbReference type="SMART" id="SM01003">
    <property type="entry name" value="AlaDh_PNT_N"/>
    <property type="match status" value="1"/>
</dbReference>
<dbReference type="EMBL" id="JAKGBZ010000015">
    <property type="protein sequence ID" value="MCF3946886.1"/>
    <property type="molecule type" value="Genomic_DNA"/>
</dbReference>
<dbReference type="SUPFAM" id="SSF52283">
    <property type="entry name" value="Formate/glycerate dehydrogenase catalytic domain-like"/>
    <property type="match status" value="1"/>
</dbReference>
<dbReference type="PANTHER" id="PTHR42795:SF1">
    <property type="entry name" value="ALANINE DEHYDROGENASE"/>
    <property type="match status" value="1"/>
</dbReference>
<dbReference type="Proteomes" id="UP001521209">
    <property type="component" value="Unassembled WGS sequence"/>
</dbReference>
<dbReference type="CDD" id="cd05305">
    <property type="entry name" value="L-AlaDH"/>
    <property type="match status" value="1"/>
</dbReference>
<dbReference type="PANTHER" id="PTHR42795">
    <property type="entry name" value="ALANINE DEHYDROGENASE"/>
    <property type="match status" value="1"/>
</dbReference>